<dbReference type="Proteomes" id="UP000033608">
    <property type="component" value="Unassembled WGS sequence"/>
</dbReference>
<dbReference type="EMBL" id="LAJF01000053">
    <property type="protein sequence ID" value="KKB85681.1"/>
    <property type="molecule type" value="Genomic_DNA"/>
</dbReference>
<evidence type="ECO:0000313" key="3">
    <source>
        <dbReference type="EMBL" id="SHE43363.1"/>
    </source>
</evidence>
<dbReference type="Gene3D" id="3.90.920.10">
    <property type="entry name" value="DNA primase, PRIM domain"/>
    <property type="match status" value="1"/>
</dbReference>
<dbReference type="GO" id="GO:0016874">
    <property type="term" value="F:ligase activity"/>
    <property type="evidence" value="ECO:0007669"/>
    <property type="project" value="UniProtKB-KW"/>
</dbReference>
<name>A0A0F5LTR6_9HYPH</name>
<evidence type="ECO:0000313" key="5">
    <source>
        <dbReference type="Proteomes" id="UP000184533"/>
    </source>
</evidence>
<protein>
    <submittedName>
        <fullName evidence="3">DNA ligase D</fullName>
    </submittedName>
</protein>
<dbReference type="NCBIfam" id="TIGR02778">
    <property type="entry name" value="ligD_pol"/>
    <property type="match status" value="1"/>
</dbReference>
<sequence>MDALSDDAGISAAQAAGVHLTSPSRVVYPGQGLTKAELVAYYAAVAEQMLPVIANRPLSLLRCPQGQAAPCFFQKHDTGGFPDNMKTMRIAEKDGDIESYFYIDDRAGLIAGTQMNVLEWHLWGSRIGDIEKPERVVFDIDPDEGLDFAKVRTAALDIGKELGAWGLESYPMITGGKGIHVIAPLLPTTEWPEVKGFCKTFAQRLADREPERFTATMSKAKRAGKLFIDYLRNERGATAIAPWSPRARPGAPVAVPLTWDELHKVKSANQFGLADAIVRASKPNPWRDYFSTTQSITKAMWSAVDGPKT</sequence>
<dbReference type="EMBL" id="FQVC01000001">
    <property type="protein sequence ID" value="SHE43363.1"/>
    <property type="molecule type" value="Genomic_DNA"/>
</dbReference>
<keyword evidence="4" id="KW-1185">Reference proteome</keyword>
<dbReference type="InterPro" id="IPR014145">
    <property type="entry name" value="LigD_pol_dom"/>
</dbReference>
<dbReference type="Pfam" id="PF21686">
    <property type="entry name" value="LigD_Prim-Pol"/>
    <property type="match status" value="1"/>
</dbReference>
<dbReference type="RefSeq" id="WP_046134470.1">
    <property type="nucleotide sequence ID" value="NZ_FQVC01000001.1"/>
</dbReference>
<dbReference type="STRING" id="1121477.SAMN02745223_00365"/>
<dbReference type="AlphaFoldDB" id="A0A0F5LTR6"/>
<dbReference type="PATRIC" id="fig|1121477.3.peg.2358"/>
<evidence type="ECO:0000313" key="4">
    <source>
        <dbReference type="Proteomes" id="UP000033608"/>
    </source>
</evidence>
<dbReference type="PANTHER" id="PTHR42705:SF2">
    <property type="entry name" value="BIFUNCTIONAL NON-HOMOLOGOUS END JOINING PROTEIN LIGD"/>
    <property type="match status" value="1"/>
</dbReference>
<keyword evidence="3" id="KW-0436">Ligase</keyword>
<proteinExistence type="predicted"/>
<accession>A0A0F5LTR6</accession>
<reference evidence="2 4" key="1">
    <citation type="submission" date="2015-03" db="EMBL/GenBank/DDBJ databases">
        <authorList>
            <person name="Hassan Y.I."/>
            <person name="Lepp D."/>
            <person name="Zhou T."/>
        </authorList>
    </citation>
    <scope>NUCLEOTIDE SEQUENCE [LARGE SCALE GENOMIC DNA]</scope>
    <source>
        <strain evidence="2 4">DSM 17137</strain>
    </source>
</reference>
<evidence type="ECO:0000313" key="2">
    <source>
        <dbReference type="EMBL" id="KKB85681.1"/>
    </source>
</evidence>
<dbReference type="CDD" id="cd04862">
    <property type="entry name" value="PaeLigD_Pol_like"/>
    <property type="match status" value="1"/>
</dbReference>
<dbReference type="Proteomes" id="UP000184533">
    <property type="component" value="Unassembled WGS sequence"/>
</dbReference>
<organism evidence="2 4">
    <name type="scientific">Devosia limi DSM 17137</name>
    <dbReference type="NCBI Taxonomy" id="1121477"/>
    <lineage>
        <taxon>Bacteria</taxon>
        <taxon>Pseudomonadati</taxon>
        <taxon>Pseudomonadota</taxon>
        <taxon>Alphaproteobacteria</taxon>
        <taxon>Hyphomicrobiales</taxon>
        <taxon>Devosiaceae</taxon>
        <taxon>Devosia</taxon>
    </lineage>
</organism>
<feature type="domain" description="DNA ligase D polymerase" evidence="1">
    <location>
        <begin position="34"/>
        <end position="282"/>
    </location>
</feature>
<evidence type="ECO:0000259" key="1">
    <source>
        <dbReference type="Pfam" id="PF21686"/>
    </source>
</evidence>
<dbReference type="InterPro" id="IPR033651">
    <property type="entry name" value="PaeLigD_Pol-like"/>
</dbReference>
<dbReference type="PANTHER" id="PTHR42705">
    <property type="entry name" value="BIFUNCTIONAL NON-HOMOLOGOUS END JOINING PROTEIN LIGD"/>
    <property type="match status" value="1"/>
</dbReference>
<dbReference type="InterPro" id="IPR052171">
    <property type="entry name" value="NHEJ_LigD"/>
</dbReference>
<gene>
    <name evidence="3" type="ORF">SAMN02745223_00365</name>
    <name evidence="2" type="ORF">VW29_06340</name>
</gene>
<reference evidence="3 5" key="2">
    <citation type="submission" date="2016-11" db="EMBL/GenBank/DDBJ databases">
        <authorList>
            <person name="Jaros S."/>
            <person name="Januszkiewicz K."/>
            <person name="Wedrychowicz H."/>
        </authorList>
    </citation>
    <scope>NUCLEOTIDE SEQUENCE [LARGE SCALE GENOMIC DNA]</scope>
    <source>
        <strain evidence="3 5">DSM 17137</strain>
    </source>
</reference>